<feature type="active site" description="Proton donor" evidence="3">
    <location>
        <position position="113"/>
    </location>
</feature>
<gene>
    <name evidence="6" type="ORF">CASFOL_016523</name>
    <name evidence="7" type="ORF">CASFOL_016530</name>
    <name evidence="8" type="ORF">CASFOL_016537</name>
</gene>
<dbReference type="InterPro" id="IPR013320">
    <property type="entry name" value="ConA-like_dom_sf"/>
</dbReference>
<dbReference type="PRINTS" id="PR00737">
    <property type="entry name" value="GLHYDRLASE16"/>
</dbReference>
<dbReference type="Pfam" id="PF00722">
    <property type="entry name" value="Glyco_hydro_16"/>
    <property type="match status" value="1"/>
</dbReference>
<dbReference type="GO" id="GO:0016798">
    <property type="term" value="F:hydrolase activity, acting on glycosyl bonds"/>
    <property type="evidence" value="ECO:0007669"/>
    <property type="project" value="UniProtKB-KW"/>
</dbReference>
<evidence type="ECO:0000313" key="9">
    <source>
        <dbReference type="Proteomes" id="UP001632038"/>
    </source>
</evidence>
<keyword evidence="1" id="KW-0378">Hydrolase</keyword>
<evidence type="ECO:0000256" key="1">
    <source>
        <dbReference type="ARBA" id="ARBA00022801"/>
    </source>
</evidence>
<evidence type="ECO:0000256" key="3">
    <source>
        <dbReference type="PIRSR" id="PIRSR608264-1"/>
    </source>
</evidence>
<reference evidence="7" key="2">
    <citation type="submission" date="2024-11" db="EMBL/GenBank/DDBJ databases">
        <authorList>
            <person name="Burger M."/>
            <person name="Chory J."/>
        </authorList>
    </citation>
    <scope>NUCLEOTIDE SEQUENCE</scope>
    <source>
        <strain evidence="7">Tecolote</strain>
        <tissue evidence="7">Flower</tissue>
    </source>
</reference>
<proteinExistence type="predicted"/>
<feature type="chain" id="PRO_5044724689" description="GH16 domain-containing protein" evidence="4">
    <location>
        <begin position="23"/>
        <end position="163"/>
    </location>
</feature>
<comment type="caution">
    <text evidence="7">The sequence shown here is derived from an EMBL/GenBank/DDBJ whole genome shotgun (WGS) entry which is preliminary data.</text>
</comment>
<dbReference type="Gene3D" id="2.60.120.200">
    <property type="match status" value="1"/>
</dbReference>
<dbReference type="InterPro" id="IPR044791">
    <property type="entry name" value="Beta-glucanase/XTH"/>
</dbReference>
<evidence type="ECO:0000313" key="7">
    <source>
        <dbReference type="EMBL" id="KAL3638623.1"/>
    </source>
</evidence>
<feature type="domain" description="GH16" evidence="5">
    <location>
        <begin position="22"/>
        <end position="163"/>
    </location>
</feature>
<dbReference type="PANTHER" id="PTHR31062">
    <property type="entry name" value="XYLOGLUCAN ENDOTRANSGLUCOSYLASE/HYDROLASE PROTEIN 8-RELATED"/>
    <property type="match status" value="1"/>
</dbReference>
<dbReference type="EMBL" id="JAVIJP010000018">
    <property type="protein sequence ID" value="KAL3638623.1"/>
    <property type="molecule type" value="Genomic_DNA"/>
</dbReference>
<accession>A0ABD3D8G7</accession>
<dbReference type="PROSITE" id="PS51762">
    <property type="entry name" value="GH16_2"/>
    <property type="match status" value="1"/>
</dbReference>
<dbReference type="InterPro" id="IPR008264">
    <property type="entry name" value="Beta_glucanase"/>
</dbReference>
<feature type="active site" description="Nucleophile" evidence="3">
    <location>
        <position position="109"/>
    </location>
</feature>
<evidence type="ECO:0000313" key="8">
    <source>
        <dbReference type="EMBL" id="KAL3638630.1"/>
    </source>
</evidence>
<evidence type="ECO:0000256" key="4">
    <source>
        <dbReference type="SAM" id="SignalP"/>
    </source>
</evidence>
<evidence type="ECO:0000256" key="2">
    <source>
        <dbReference type="ARBA" id="ARBA00023295"/>
    </source>
</evidence>
<evidence type="ECO:0000313" key="6">
    <source>
        <dbReference type="EMBL" id="KAL3638616.1"/>
    </source>
</evidence>
<organism evidence="7 9">
    <name type="scientific">Castilleja foliolosa</name>
    <dbReference type="NCBI Taxonomy" id="1961234"/>
    <lineage>
        <taxon>Eukaryota</taxon>
        <taxon>Viridiplantae</taxon>
        <taxon>Streptophyta</taxon>
        <taxon>Embryophyta</taxon>
        <taxon>Tracheophyta</taxon>
        <taxon>Spermatophyta</taxon>
        <taxon>Magnoliopsida</taxon>
        <taxon>eudicotyledons</taxon>
        <taxon>Gunneridae</taxon>
        <taxon>Pentapetalae</taxon>
        <taxon>asterids</taxon>
        <taxon>lamiids</taxon>
        <taxon>Lamiales</taxon>
        <taxon>Orobanchaceae</taxon>
        <taxon>Pedicularideae</taxon>
        <taxon>Castillejinae</taxon>
        <taxon>Castilleja</taxon>
    </lineage>
</organism>
<keyword evidence="4" id="KW-0732">Signal</keyword>
<sequence length="163" mass="18466">MDYLYIIVCALVFCISNHYCASKAGAIPIPFNQNYMPVWGFDHFNFLDQETQVQIRIDPSSGGGFRSKLTYGSGHFRISLKTPQNSKGIATTFYLTSASDGEGQSNNDELDFELLGKDGPPYILSTNIFTEDSGHREQQFKLWFDPTLAFHEYGILWNAKQIM</sequence>
<dbReference type="AlphaFoldDB" id="A0ABD3D8G7"/>
<feature type="signal peptide" evidence="4">
    <location>
        <begin position="1"/>
        <end position="22"/>
    </location>
</feature>
<reference evidence="6 9" key="1">
    <citation type="journal article" date="2024" name="IScience">
        <title>Strigolactones Initiate the Formation of Haustorium-like Structures in Castilleja.</title>
        <authorList>
            <person name="Buerger M."/>
            <person name="Peterson D."/>
            <person name="Chory J."/>
        </authorList>
    </citation>
    <scope>NUCLEOTIDE SEQUENCE [LARGE SCALE GENOMIC DNA]</scope>
    <source>
        <strain evidence="6">Tecolote</strain>
        <tissue evidence="6">Flower</tissue>
    </source>
</reference>
<protein>
    <recommendedName>
        <fullName evidence="5">GH16 domain-containing protein</fullName>
    </recommendedName>
</protein>
<keyword evidence="2" id="KW-0326">Glycosidase</keyword>
<dbReference type="EMBL" id="JAVIJP010000018">
    <property type="protein sequence ID" value="KAL3638616.1"/>
    <property type="molecule type" value="Genomic_DNA"/>
</dbReference>
<dbReference type="SUPFAM" id="SSF49899">
    <property type="entry name" value="Concanavalin A-like lectins/glucanases"/>
    <property type="match status" value="1"/>
</dbReference>
<evidence type="ECO:0000259" key="5">
    <source>
        <dbReference type="PROSITE" id="PS51762"/>
    </source>
</evidence>
<keyword evidence="9" id="KW-1185">Reference proteome</keyword>
<name>A0ABD3D8G7_9LAMI</name>
<dbReference type="InterPro" id="IPR000757">
    <property type="entry name" value="Beta-glucanase-like"/>
</dbReference>
<dbReference type="EMBL" id="JAVIJP010000018">
    <property type="protein sequence ID" value="KAL3638630.1"/>
    <property type="molecule type" value="Genomic_DNA"/>
</dbReference>
<dbReference type="Proteomes" id="UP001632038">
    <property type="component" value="Unassembled WGS sequence"/>
</dbReference>